<organism evidence="1">
    <name type="scientific">Tetraselmis virus 1</name>
    <dbReference type="NCBI Taxonomy" id="2060617"/>
    <lineage>
        <taxon>Viruses</taxon>
        <taxon>Varidnaviria</taxon>
        <taxon>Bamfordvirae</taxon>
        <taxon>Nucleocytoviricota</taxon>
        <taxon>Megaviricetes</taxon>
        <taxon>Imitervirales</taxon>
        <taxon>Allomimiviridae</taxon>
        <taxon>Oceanusvirus</taxon>
        <taxon>Oceanusvirus kaneohense</taxon>
    </lineage>
</organism>
<keyword evidence="2" id="KW-1185">Reference proteome</keyword>
<evidence type="ECO:0000313" key="1">
    <source>
        <dbReference type="EMBL" id="AUF82327.1"/>
    </source>
</evidence>
<accession>A0A2P0VN33</accession>
<reference evidence="1" key="1">
    <citation type="journal article" date="2018" name="Virology">
        <title>A giant virus infecting green algae encodes key fermentation genes.</title>
        <authorList>
            <person name="Schvarcz C.R."/>
            <person name="Steward G.F."/>
        </authorList>
    </citation>
    <scope>NUCLEOTIDE SEQUENCE [LARGE SCALE GENOMIC DNA]</scope>
</reference>
<dbReference type="EMBL" id="KY322437">
    <property type="protein sequence ID" value="AUF82327.1"/>
    <property type="molecule type" value="Genomic_DNA"/>
</dbReference>
<protein>
    <submittedName>
        <fullName evidence="1">Uncharacterized protein</fullName>
    </submittedName>
</protein>
<sequence length="163" mass="18089">MDCILSNAIAVGDYVEIESIMKKNDFKILSESEHVSILNTVFVVDDPGVLRCLFKLGCLSPSVCKEIIDSVLYPSSVECTAELIRSGVPPSSLEGINRPDMIIKACDRAIDDIRASFSTMLTMGRMTEEKRELLLSLLNYNLSGKELLNQVSKMNEQDNADDH</sequence>
<gene>
    <name evidence="1" type="ORF">TetV_235</name>
</gene>
<evidence type="ECO:0000313" key="2">
    <source>
        <dbReference type="Proteomes" id="UP000244773"/>
    </source>
</evidence>
<name>A0A2P0VN33_9VIRU</name>
<proteinExistence type="predicted"/>
<dbReference type="Proteomes" id="UP000244773">
    <property type="component" value="Segment"/>
</dbReference>